<protein>
    <submittedName>
        <fullName evidence="2">Uncharacterized protein orf64</fullName>
    </submittedName>
</protein>
<feature type="region of interest" description="Disordered" evidence="1">
    <location>
        <begin position="44"/>
        <end position="64"/>
    </location>
</feature>
<accession>Q075N0</accession>
<geneLocation type="nucleomorph" evidence="2"/>
<name>Q075N0_9CRYP</name>
<evidence type="ECO:0000313" key="2">
    <source>
        <dbReference type="EMBL" id="ABB55889.1"/>
    </source>
</evidence>
<reference evidence="2" key="1">
    <citation type="submission" date="2005-10" db="EMBL/GenBank/DDBJ databases">
        <title>Insight into the diversity and evolution of the cryptomonad nucleomorph genome.</title>
        <authorList>
            <person name="Lane C.E."/>
            <person name="Khan H."/>
            <person name="MacKinnon M."/>
            <person name="Fong A."/>
            <person name="Theophilou S."/>
            <person name="Archibald J.M."/>
        </authorList>
    </citation>
    <scope>NUCLEOTIDE SEQUENCE</scope>
    <source>
        <strain evidence="2">CCMP704</strain>
    </source>
</reference>
<evidence type="ECO:0000256" key="1">
    <source>
        <dbReference type="SAM" id="MobiDB-lite"/>
    </source>
</evidence>
<keyword evidence="2" id="KW-0542">Nucleomorph</keyword>
<organism evidence="2">
    <name type="scientific">Proteomonas sulcata</name>
    <dbReference type="NCBI Taxonomy" id="77928"/>
    <lineage>
        <taxon>Eukaryota</taxon>
        <taxon>Cryptophyceae</taxon>
        <taxon>Pyrenomonadales</taxon>
        <taxon>Geminigeraceae</taxon>
        <taxon>Proteomonas</taxon>
    </lineage>
</organism>
<proteinExistence type="predicted"/>
<dbReference type="AlphaFoldDB" id="Q075N0"/>
<dbReference type="EMBL" id="DQ228115">
    <property type="protein sequence ID" value="ABB55889.1"/>
    <property type="molecule type" value="Genomic_DNA"/>
</dbReference>
<gene>
    <name evidence="2" type="primary">orf64</name>
</gene>
<sequence length="64" mass="6984">MYAQFFTRRRLAIWAPGRGRVGTGCQRGVVLGTRARIEDSLAKASAGGGFTEPRDLPKTTPLYT</sequence>